<comment type="caution">
    <text evidence="1">The sequence shown here is derived from an EMBL/GenBank/DDBJ whole genome shotgun (WGS) entry which is preliminary data.</text>
</comment>
<evidence type="ECO:0000313" key="1">
    <source>
        <dbReference type="EMBL" id="CAG7720597.1"/>
    </source>
</evidence>
<evidence type="ECO:0008006" key="3">
    <source>
        <dbReference type="Google" id="ProtNLM"/>
    </source>
</evidence>
<name>A0A8J2JL21_9HEXA</name>
<organism evidence="1 2">
    <name type="scientific">Allacma fusca</name>
    <dbReference type="NCBI Taxonomy" id="39272"/>
    <lineage>
        <taxon>Eukaryota</taxon>
        <taxon>Metazoa</taxon>
        <taxon>Ecdysozoa</taxon>
        <taxon>Arthropoda</taxon>
        <taxon>Hexapoda</taxon>
        <taxon>Collembola</taxon>
        <taxon>Symphypleona</taxon>
        <taxon>Sminthuridae</taxon>
        <taxon>Allacma</taxon>
    </lineage>
</organism>
<dbReference type="EMBL" id="CAJVCH010071880">
    <property type="protein sequence ID" value="CAG7720597.1"/>
    <property type="molecule type" value="Genomic_DNA"/>
</dbReference>
<protein>
    <recommendedName>
        <fullName evidence="3">DUF4219 domain-containing protein</fullName>
    </recommendedName>
</protein>
<dbReference type="PANTHER" id="PTHR47481">
    <property type="match status" value="1"/>
</dbReference>
<dbReference type="PANTHER" id="PTHR47481:SF7">
    <property type="entry name" value="CCHC-TYPE DOMAIN-CONTAINING PROTEIN"/>
    <property type="match status" value="1"/>
</dbReference>
<reference evidence="1" key="1">
    <citation type="submission" date="2021-06" db="EMBL/GenBank/DDBJ databases">
        <authorList>
            <person name="Hodson N. C."/>
            <person name="Mongue J. A."/>
            <person name="Jaron S. K."/>
        </authorList>
    </citation>
    <scope>NUCLEOTIDE SEQUENCE</scope>
</reference>
<dbReference type="Pfam" id="PF14223">
    <property type="entry name" value="Retrotran_gag_2"/>
    <property type="match status" value="1"/>
</dbReference>
<dbReference type="Proteomes" id="UP000708208">
    <property type="component" value="Unassembled WGS sequence"/>
</dbReference>
<dbReference type="OrthoDB" id="97058at2759"/>
<keyword evidence="2" id="KW-1185">Reference proteome</keyword>
<sequence>MPYHRPSVTKLNGAKHAHWRLQMKLVLQAKDLWSIVNGTKTRPEGETETSLRAAIAWDKQDVAAQSLIVPTLDTKQTNHILSCETSADIWDKLEGLNSDYSILNRQQTMTRFLNYKIQSNQLLMDAYSEIEELWRTLNEIGCNVDETMAVTKIVSSLPDQFIALKKAWDSVPAEHQSMVSLLARLKKEELEIKGNISSGNARSAAA</sequence>
<dbReference type="AlphaFoldDB" id="A0A8J2JL21"/>
<accession>A0A8J2JL21</accession>
<gene>
    <name evidence="1" type="ORF">AFUS01_LOCUS9867</name>
</gene>
<evidence type="ECO:0000313" key="2">
    <source>
        <dbReference type="Proteomes" id="UP000708208"/>
    </source>
</evidence>
<proteinExistence type="predicted"/>